<feature type="domain" description="XPG N-terminal" evidence="9">
    <location>
        <begin position="1"/>
        <end position="130"/>
    </location>
</feature>
<dbReference type="EMBL" id="SOZI01000079">
    <property type="protein sequence ID" value="TNY19996.1"/>
    <property type="molecule type" value="Genomic_DNA"/>
</dbReference>
<keyword evidence="4" id="KW-0255">Endonuclease</keyword>
<feature type="region of interest" description="Disordered" evidence="7">
    <location>
        <begin position="305"/>
        <end position="333"/>
    </location>
</feature>
<evidence type="ECO:0000313" key="10">
    <source>
        <dbReference type="EMBL" id="TNY19996.1"/>
    </source>
</evidence>
<dbReference type="PRINTS" id="PR00853">
    <property type="entry name" value="XPGRADSUPER"/>
</dbReference>
<dbReference type="SUPFAM" id="SSF47807">
    <property type="entry name" value="5' to 3' exonuclease, C-terminal subdomain"/>
    <property type="match status" value="1"/>
</dbReference>
<proteinExistence type="predicted"/>
<dbReference type="SMART" id="SM00485">
    <property type="entry name" value="XPGN"/>
    <property type="match status" value="1"/>
</dbReference>
<protein>
    <submittedName>
        <fullName evidence="10">PIN domain-like protein</fullName>
    </submittedName>
</protein>
<dbReference type="InterPro" id="IPR006085">
    <property type="entry name" value="XPG_DNA_repair_N"/>
</dbReference>
<comment type="cofactor">
    <cofactor evidence="1">
        <name>Mg(2+)</name>
        <dbReference type="ChEBI" id="CHEBI:18420"/>
    </cofactor>
</comment>
<dbReference type="GO" id="GO:0005634">
    <property type="term" value="C:nucleus"/>
    <property type="evidence" value="ECO:0007669"/>
    <property type="project" value="TreeGrafter"/>
</dbReference>
<sequence length="659" mass="70121">MGVRDLGNIVKRLSPASITPYSSLTHFRGKRLAIDANLLTTKFHFANAGTRFPADLRPGTDTGTGTGTGNDYDGDGQLVTVGHRHARAWFWFLEALHAHDIRPVVVFDGQTRLRAKDRENERRRNARELQRQRAAAEGDRGDRLREIRELWGSVDEADRAAFAEGFRRAVAVAAEHASRGQEVDRGASETVVEPLLDGRADAADSSAPPPPSSTTSATSTAPDPSPIDDTTTSPPLDRLAPALPPSLPDAPPSLDSALTSHVVALARLFTLYQSDAGNPVYSRNQALVTHDEGAFFQAILRGWEPGPAPAPAEGEGEEEEGVAPEGRAGLDGPASAVAARDGVELDEVIERSDQLGTSHAKRSDAVPRSAFDEVRRLVAALGVPFLEPSPQDPHEAEGVCSALYQHGLVDYVVSEDTDVAVYGAPLLRKVTVSPAGTGRAPREPMNVLDPERLRADLGLTREAFVDFALLCGTDFTERIPGVGPVKALALIREHSTIEAVLAASASAPEGDSSGTATSDGKNRLVVPGGDTAAYLQTVRDARAIFLSLPDLPLPSASPPPSLIDGTSPAPASASPRPSTFAGSLAPSPPSPTLPALLRSYGIRHSRFHAPRRHLPLPLPRRRSPGSGEELDEEEPPRRGTDPSSSSSSSVSDEFERLYL</sequence>
<dbReference type="InterPro" id="IPR006086">
    <property type="entry name" value="XPG-I_dom"/>
</dbReference>
<dbReference type="CDD" id="cd09897">
    <property type="entry name" value="H3TH_FEN1-XPG-like"/>
    <property type="match status" value="1"/>
</dbReference>
<feature type="region of interest" description="Disordered" evidence="7">
    <location>
        <begin position="503"/>
        <end position="524"/>
    </location>
</feature>
<feature type="region of interest" description="Disordered" evidence="7">
    <location>
        <begin position="556"/>
        <end position="589"/>
    </location>
</feature>
<dbReference type="InterPro" id="IPR036279">
    <property type="entry name" value="5-3_exonuclease_C_sf"/>
</dbReference>
<feature type="region of interest" description="Disordered" evidence="7">
    <location>
        <begin position="118"/>
        <end position="141"/>
    </location>
</feature>
<dbReference type="Gene3D" id="3.40.50.1010">
    <property type="entry name" value="5'-nuclease"/>
    <property type="match status" value="2"/>
</dbReference>
<reference evidence="10 11" key="1">
    <citation type="submission" date="2019-03" db="EMBL/GenBank/DDBJ databases">
        <title>Rhodosporidium diobovatum UCD-FST 08-225 genome sequencing, assembly, and annotation.</title>
        <authorList>
            <person name="Fakankun I.U."/>
            <person name="Fristensky B."/>
            <person name="Levin D.B."/>
        </authorList>
    </citation>
    <scope>NUCLEOTIDE SEQUENCE [LARGE SCALE GENOMIC DNA]</scope>
    <source>
        <strain evidence="10 11">UCD-FST 08-225</strain>
    </source>
</reference>
<dbReference type="GO" id="GO:0017108">
    <property type="term" value="F:5'-flap endonuclease activity"/>
    <property type="evidence" value="ECO:0007669"/>
    <property type="project" value="TreeGrafter"/>
</dbReference>
<dbReference type="Proteomes" id="UP000311382">
    <property type="component" value="Unassembled WGS sequence"/>
</dbReference>
<feature type="region of interest" description="Disordered" evidence="7">
    <location>
        <begin position="608"/>
        <end position="659"/>
    </location>
</feature>
<dbReference type="GO" id="GO:0046872">
    <property type="term" value="F:metal ion binding"/>
    <property type="evidence" value="ECO:0007669"/>
    <property type="project" value="UniProtKB-KW"/>
</dbReference>
<evidence type="ECO:0000259" key="9">
    <source>
        <dbReference type="SMART" id="SM00485"/>
    </source>
</evidence>
<evidence type="ECO:0000256" key="6">
    <source>
        <dbReference type="ARBA" id="ARBA00022842"/>
    </source>
</evidence>
<dbReference type="AlphaFoldDB" id="A0A5C5FUP4"/>
<dbReference type="GO" id="GO:0006281">
    <property type="term" value="P:DNA repair"/>
    <property type="evidence" value="ECO:0007669"/>
    <property type="project" value="UniProtKB-ARBA"/>
</dbReference>
<comment type="caution">
    <text evidence="10">The sequence shown here is derived from an EMBL/GenBank/DDBJ whole genome shotgun (WGS) entry which is preliminary data.</text>
</comment>
<evidence type="ECO:0000256" key="3">
    <source>
        <dbReference type="ARBA" id="ARBA00022723"/>
    </source>
</evidence>
<feature type="domain" description="XPG-I" evidence="8">
    <location>
        <begin position="379"/>
        <end position="459"/>
    </location>
</feature>
<dbReference type="GO" id="GO:0008409">
    <property type="term" value="F:5'-3' exonuclease activity"/>
    <property type="evidence" value="ECO:0007669"/>
    <property type="project" value="TreeGrafter"/>
</dbReference>
<evidence type="ECO:0000313" key="11">
    <source>
        <dbReference type="Proteomes" id="UP000311382"/>
    </source>
</evidence>
<dbReference type="SMART" id="SM00484">
    <property type="entry name" value="XPGI"/>
    <property type="match status" value="1"/>
</dbReference>
<dbReference type="STRING" id="5288.A0A5C5FUP4"/>
<dbReference type="SUPFAM" id="SSF88723">
    <property type="entry name" value="PIN domain-like"/>
    <property type="match status" value="1"/>
</dbReference>
<name>A0A5C5FUP4_9BASI</name>
<dbReference type="Gene3D" id="1.10.150.20">
    <property type="entry name" value="5' to 3' exonuclease, C-terminal subdomain"/>
    <property type="match status" value="1"/>
</dbReference>
<keyword evidence="5" id="KW-0378">Hydrolase</keyword>
<evidence type="ECO:0000256" key="4">
    <source>
        <dbReference type="ARBA" id="ARBA00022759"/>
    </source>
</evidence>
<feature type="compositionally biased region" description="Basic residues" evidence="7">
    <location>
        <begin position="608"/>
        <end position="623"/>
    </location>
</feature>
<evidence type="ECO:0000256" key="1">
    <source>
        <dbReference type="ARBA" id="ARBA00001946"/>
    </source>
</evidence>
<dbReference type="PANTHER" id="PTHR11081">
    <property type="entry name" value="FLAP ENDONUCLEASE FAMILY MEMBER"/>
    <property type="match status" value="1"/>
</dbReference>
<evidence type="ECO:0000256" key="5">
    <source>
        <dbReference type="ARBA" id="ARBA00022801"/>
    </source>
</evidence>
<evidence type="ECO:0000256" key="2">
    <source>
        <dbReference type="ARBA" id="ARBA00022722"/>
    </source>
</evidence>
<evidence type="ECO:0000256" key="7">
    <source>
        <dbReference type="SAM" id="MobiDB-lite"/>
    </source>
</evidence>
<dbReference type="GO" id="GO:0005737">
    <property type="term" value="C:cytoplasm"/>
    <property type="evidence" value="ECO:0007669"/>
    <property type="project" value="TreeGrafter"/>
</dbReference>
<dbReference type="OrthoDB" id="31113at2759"/>
<dbReference type="InterPro" id="IPR008918">
    <property type="entry name" value="HhH2"/>
</dbReference>
<accession>A0A5C5FUP4</accession>
<keyword evidence="6" id="KW-0460">Magnesium</keyword>
<keyword evidence="2" id="KW-0540">Nuclease</keyword>
<keyword evidence="3" id="KW-0479">Metal-binding</keyword>
<dbReference type="GO" id="GO:0003677">
    <property type="term" value="F:DNA binding"/>
    <property type="evidence" value="ECO:0007669"/>
    <property type="project" value="InterPro"/>
</dbReference>
<feature type="compositionally biased region" description="Low complexity" evidence="7">
    <location>
        <begin position="213"/>
        <end position="241"/>
    </location>
</feature>
<organism evidence="10 11">
    <name type="scientific">Rhodotorula diobovata</name>
    <dbReference type="NCBI Taxonomy" id="5288"/>
    <lineage>
        <taxon>Eukaryota</taxon>
        <taxon>Fungi</taxon>
        <taxon>Dikarya</taxon>
        <taxon>Basidiomycota</taxon>
        <taxon>Pucciniomycotina</taxon>
        <taxon>Microbotryomycetes</taxon>
        <taxon>Sporidiobolales</taxon>
        <taxon>Sporidiobolaceae</taxon>
        <taxon>Rhodotorula</taxon>
    </lineage>
</organism>
<keyword evidence="11" id="KW-1185">Reference proteome</keyword>
<dbReference type="PANTHER" id="PTHR11081:SF9">
    <property type="entry name" value="FLAP ENDONUCLEASE 1"/>
    <property type="match status" value="1"/>
</dbReference>
<dbReference type="InterPro" id="IPR006084">
    <property type="entry name" value="XPG/Rad2"/>
</dbReference>
<feature type="region of interest" description="Disordered" evidence="7">
    <location>
        <begin position="200"/>
        <end position="253"/>
    </location>
</feature>
<feature type="compositionally biased region" description="Low complexity" evidence="7">
    <location>
        <begin position="567"/>
        <end position="578"/>
    </location>
</feature>
<evidence type="ECO:0000259" key="8">
    <source>
        <dbReference type="SMART" id="SM00484"/>
    </source>
</evidence>
<dbReference type="SMART" id="SM00279">
    <property type="entry name" value="HhH2"/>
    <property type="match status" value="1"/>
</dbReference>
<gene>
    <name evidence="10" type="ORF">DMC30DRAFT_276615</name>
</gene>
<dbReference type="InterPro" id="IPR029060">
    <property type="entry name" value="PIN-like_dom_sf"/>
</dbReference>
<feature type="compositionally biased region" description="Pro residues" evidence="7">
    <location>
        <begin position="242"/>
        <end position="251"/>
    </location>
</feature>
<dbReference type="Pfam" id="PF00867">
    <property type="entry name" value="XPG_I"/>
    <property type="match status" value="1"/>
</dbReference>